<keyword evidence="3" id="KW-1185">Reference proteome</keyword>
<dbReference type="Gene3D" id="3.40.250.10">
    <property type="entry name" value="Rhodanese-like domain"/>
    <property type="match status" value="1"/>
</dbReference>
<proteinExistence type="predicted"/>
<dbReference type="EMBL" id="CP048000">
    <property type="protein sequence ID" value="QHQ63515.1"/>
    <property type="molecule type" value="Genomic_DNA"/>
</dbReference>
<protein>
    <submittedName>
        <fullName evidence="2">Rhodanese-like domain-containing protein</fullName>
    </submittedName>
</protein>
<evidence type="ECO:0000313" key="3">
    <source>
        <dbReference type="Proteomes" id="UP000464314"/>
    </source>
</evidence>
<dbReference type="PANTHER" id="PTHR43031:SF17">
    <property type="entry name" value="SULFURTRANSFERASE YTWF-RELATED"/>
    <property type="match status" value="1"/>
</dbReference>
<gene>
    <name evidence="2" type="ORF">Ana3638_24315</name>
</gene>
<sequence length="104" mass="11515">MLGLLKKVSGKNVSANELDNLIGKADIIDIREPYEYKTGSIKTAKNIPMDNLINNPNQYLDKDKTYYIMCQSGVRSSQTCKFLSKQGFDVINVTGGISSYTGNN</sequence>
<dbReference type="RefSeq" id="WP_161840327.1">
    <property type="nucleotide sequence ID" value="NZ_CP048000.1"/>
</dbReference>
<dbReference type="AlphaFoldDB" id="A0A6P1TVS2"/>
<dbReference type="SMART" id="SM00450">
    <property type="entry name" value="RHOD"/>
    <property type="match status" value="1"/>
</dbReference>
<dbReference type="InterPro" id="IPR050229">
    <property type="entry name" value="GlpE_sulfurtransferase"/>
</dbReference>
<dbReference type="Pfam" id="PF00581">
    <property type="entry name" value="Rhodanese"/>
    <property type="match status" value="1"/>
</dbReference>
<dbReference type="InterPro" id="IPR001763">
    <property type="entry name" value="Rhodanese-like_dom"/>
</dbReference>
<evidence type="ECO:0000313" key="2">
    <source>
        <dbReference type="EMBL" id="QHQ63515.1"/>
    </source>
</evidence>
<dbReference type="InterPro" id="IPR036873">
    <property type="entry name" value="Rhodanese-like_dom_sf"/>
</dbReference>
<dbReference type="SUPFAM" id="SSF52821">
    <property type="entry name" value="Rhodanese/Cell cycle control phosphatase"/>
    <property type="match status" value="1"/>
</dbReference>
<dbReference type="CDD" id="cd00158">
    <property type="entry name" value="RHOD"/>
    <property type="match status" value="1"/>
</dbReference>
<feature type="domain" description="Rhodanese" evidence="1">
    <location>
        <begin position="21"/>
        <end position="102"/>
    </location>
</feature>
<dbReference type="PANTHER" id="PTHR43031">
    <property type="entry name" value="FAD-DEPENDENT OXIDOREDUCTASE"/>
    <property type="match status" value="1"/>
</dbReference>
<dbReference type="Proteomes" id="UP000464314">
    <property type="component" value="Chromosome"/>
</dbReference>
<evidence type="ECO:0000259" key="1">
    <source>
        <dbReference type="PROSITE" id="PS50206"/>
    </source>
</evidence>
<dbReference type="KEGG" id="anr:Ana3638_24315"/>
<reference evidence="2 3" key="1">
    <citation type="submission" date="2020-01" db="EMBL/GenBank/DDBJ databases">
        <title>Genome analysis of Anaerocolumna sp. CBA3638.</title>
        <authorList>
            <person name="Kim J."/>
            <person name="Roh S.W."/>
        </authorList>
    </citation>
    <scope>NUCLEOTIDE SEQUENCE [LARGE SCALE GENOMIC DNA]</scope>
    <source>
        <strain evidence="2 3">CBA3638</strain>
    </source>
</reference>
<dbReference type="PROSITE" id="PS50206">
    <property type="entry name" value="RHODANESE_3"/>
    <property type="match status" value="1"/>
</dbReference>
<name>A0A6P1TVS2_9FIRM</name>
<organism evidence="2 3">
    <name type="scientific">Anaerocolumna sedimenticola</name>
    <dbReference type="NCBI Taxonomy" id="2696063"/>
    <lineage>
        <taxon>Bacteria</taxon>
        <taxon>Bacillati</taxon>
        <taxon>Bacillota</taxon>
        <taxon>Clostridia</taxon>
        <taxon>Lachnospirales</taxon>
        <taxon>Lachnospiraceae</taxon>
        <taxon>Anaerocolumna</taxon>
    </lineage>
</organism>
<accession>A0A6P1TVS2</accession>